<evidence type="ECO:0000313" key="2">
    <source>
        <dbReference type="EMBL" id="MBI5169608.1"/>
    </source>
</evidence>
<accession>A0A933SD72</accession>
<comment type="caution">
    <text evidence="2">The sequence shown here is derived from an EMBL/GenBank/DDBJ whole genome shotgun (WGS) entry which is preliminary data.</text>
</comment>
<dbReference type="AlphaFoldDB" id="A0A933SD72"/>
<protein>
    <submittedName>
        <fullName evidence="2">Uncharacterized protein</fullName>
    </submittedName>
</protein>
<organism evidence="2 3">
    <name type="scientific">Eiseniibacteriota bacterium</name>
    <dbReference type="NCBI Taxonomy" id="2212470"/>
    <lineage>
        <taxon>Bacteria</taxon>
        <taxon>Candidatus Eiseniibacteriota</taxon>
    </lineage>
</organism>
<dbReference type="EMBL" id="JACRIW010000058">
    <property type="protein sequence ID" value="MBI5169608.1"/>
    <property type="molecule type" value="Genomic_DNA"/>
</dbReference>
<evidence type="ECO:0000313" key="3">
    <source>
        <dbReference type="Proteomes" id="UP000696931"/>
    </source>
</evidence>
<keyword evidence="1" id="KW-0732">Signal</keyword>
<name>A0A933SD72_UNCEI</name>
<sequence length="262" mass="29061">MKRLSFVLLLAAMLAGATTAGAEVRAWSELALPVVDAAPARGSELLAQRVIDREWGLSEDSVYTEVTVPGWKSEGVAMALSAGLPGAGQLYVGEGSGWAFLLAEALGWAGRAFTKSEARQAAHDATAFIGNPYDTTAGWSFERWERATGGNSSTLEQYWAYDREAFYQALRNDPVYLAGFDGQQPEETFRSYRDLRNTRDTNLRRAHLAEGLLWVNHVAAAIDAVRAARLHNLPLRQEYQLQLGQRMREGQREFHAALVRRF</sequence>
<gene>
    <name evidence="2" type="ORF">HZA61_08985</name>
</gene>
<feature type="signal peptide" evidence="1">
    <location>
        <begin position="1"/>
        <end position="22"/>
    </location>
</feature>
<dbReference type="Proteomes" id="UP000696931">
    <property type="component" value="Unassembled WGS sequence"/>
</dbReference>
<proteinExistence type="predicted"/>
<reference evidence="2" key="1">
    <citation type="submission" date="2020-07" db="EMBL/GenBank/DDBJ databases">
        <title>Huge and variable diversity of episymbiotic CPR bacteria and DPANN archaea in groundwater ecosystems.</title>
        <authorList>
            <person name="He C.Y."/>
            <person name="Keren R."/>
            <person name="Whittaker M."/>
            <person name="Farag I.F."/>
            <person name="Doudna J."/>
            <person name="Cate J.H.D."/>
            <person name="Banfield J.F."/>
        </authorList>
    </citation>
    <scope>NUCLEOTIDE SEQUENCE</scope>
    <source>
        <strain evidence="2">NC_groundwater_1813_Pr3_B-0.1um_71_17</strain>
    </source>
</reference>
<evidence type="ECO:0000256" key="1">
    <source>
        <dbReference type="SAM" id="SignalP"/>
    </source>
</evidence>
<feature type="chain" id="PRO_5036679562" evidence="1">
    <location>
        <begin position="23"/>
        <end position="262"/>
    </location>
</feature>